<feature type="region of interest" description="Disordered" evidence="1">
    <location>
        <begin position="457"/>
        <end position="476"/>
    </location>
</feature>
<comment type="caution">
    <text evidence="3">The sequence shown here is derived from an EMBL/GenBank/DDBJ whole genome shotgun (WGS) entry which is preliminary data.</text>
</comment>
<dbReference type="SUPFAM" id="SSF53098">
    <property type="entry name" value="Ribonuclease H-like"/>
    <property type="match status" value="1"/>
</dbReference>
<dbReference type="InterPro" id="IPR001584">
    <property type="entry name" value="Integrase_cat-core"/>
</dbReference>
<evidence type="ECO:0000256" key="1">
    <source>
        <dbReference type="SAM" id="MobiDB-lite"/>
    </source>
</evidence>
<name>A0ABQ1VDG1_9BACT</name>
<proteinExistence type="predicted"/>
<evidence type="ECO:0000259" key="2">
    <source>
        <dbReference type="PROSITE" id="PS50994"/>
    </source>
</evidence>
<evidence type="ECO:0000313" key="3">
    <source>
        <dbReference type="EMBL" id="GGF51325.1"/>
    </source>
</evidence>
<dbReference type="InterPro" id="IPR012337">
    <property type="entry name" value="RNaseH-like_sf"/>
</dbReference>
<dbReference type="Gene3D" id="3.30.420.10">
    <property type="entry name" value="Ribonuclease H-like superfamily/Ribonuclease H"/>
    <property type="match status" value="1"/>
</dbReference>
<dbReference type="SUPFAM" id="SSF46689">
    <property type="entry name" value="Homeodomain-like"/>
    <property type="match status" value="1"/>
</dbReference>
<dbReference type="PROSITE" id="PS50994">
    <property type="entry name" value="INTEGRASE"/>
    <property type="match status" value="1"/>
</dbReference>
<dbReference type="Gene3D" id="2.30.30.130">
    <property type="entry name" value="Transposase, Mu, C-terminal"/>
    <property type="match status" value="1"/>
</dbReference>
<accession>A0ABQ1VDG1</accession>
<keyword evidence="4" id="KW-1185">Reference proteome</keyword>
<dbReference type="Proteomes" id="UP000647339">
    <property type="component" value="Unassembled WGS sequence"/>
</dbReference>
<dbReference type="EMBL" id="BMIU01000039">
    <property type="protein sequence ID" value="GGF51325.1"/>
    <property type="molecule type" value="Genomic_DNA"/>
</dbReference>
<protein>
    <submittedName>
        <fullName evidence="3">Transposase</fullName>
    </submittedName>
</protein>
<dbReference type="Pfam" id="PF09299">
    <property type="entry name" value="Mu-transpos_C"/>
    <property type="match status" value="1"/>
</dbReference>
<sequence>MAKLSSLDKYRLILPILEREVSAINVSRSEGIPVRTIRYWVKQFSEKGLTGLERAKRKDSGNSRIMTQEITKLIKGLALQKPPLSISAIHRKISILAERINIKPPSYETVYGFVRNINPALLTLAHEGGAAYQQKYELIYRRECSTPNEIWQSDHTEMDIYIVDADGRERKPWLTTIIDDYSRAVAGIFLSLEAPSAMNTALALRQAIWKKEESSWQICGIPRILYTDHGSDFMSHHIEQVCVGLKIRMLNSAVGRPQGRGKIERFFQTLNECVLMDLPGYSVKGKPASKPTLSLGQLEAAVLDFILNKYHVTSHSSTGLPPIQMWANGFLPQLPESPELLDLLLLTIHKPRKVQRDGIRFQGMRYITPTLAGFVGELVTIRYDPRDLAEIKVYYREQFLCKAICQDIAEMVVSLKEIKAARSAVKKELYGQIKQSQLLVKKLSHAKKAESITLKQEDLPSHHLPPTSSLKLYHNE</sequence>
<reference evidence="4" key="1">
    <citation type="journal article" date="2019" name="Int. J. Syst. Evol. Microbiol.">
        <title>The Global Catalogue of Microorganisms (GCM) 10K type strain sequencing project: providing services to taxonomists for standard genome sequencing and annotation.</title>
        <authorList>
            <consortium name="The Broad Institute Genomics Platform"/>
            <consortium name="The Broad Institute Genome Sequencing Center for Infectious Disease"/>
            <person name="Wu L."/>
            <person name="Ma J."/>
        </authorList>
    </citation>
    <scope>NUCLEOTIDE SEQUENCE [LARGE SCALE GENOMIC DNA]</scope>
    <source>
        <strain evidence="4">CGMCC 1.15407</strain>
    </source>
</reference>
<dbReference type="SUPFAM" id="SSF50610">
    <property type="entry name" value="mu transposase, C-terminal domain"/>
    <property type="match status" value="1"/>
</dbReference>
<dbReference type="Pfam" id="PF13565">
    <property type="entry name" value="HTH_32"/>
    <property type="match status" value="1"/>
</dbReference>
<dbReference type="InterPro" id="IPR015378">
    <property type="entry name" value="Transposase-like_Mu_C"/>
</dbReference>
<dbReference type="InterPro" id="IPR009004">
    <property type="entry name" value="Transposase_Mu_C"/>
</dbReference>
<dbReference type="InterPro" id="IPR036397">
    <property type="entry name" value="RNaseH_sf"/>
</dbReference>
<evidence type="ECO:0000313" key="4">
    <source>
        <dbReference type="Proteomes" id="UP000647339"/>
    </source>
</evidence>
<dbReference type="InterPro" id="IPR009057">
    <property type="entry name" value="Homeodomain-like_sf"/>
</dbReference>
<dbReference type="PANTHER" id="PTHR35004:SF6">
    <property type="entry name" value="TRANSPOSASE"/>
    <property type="match status" value="1"/>
</dbReference>
<dbReference type="RefSeq" id="WP_137404633.1">
    <property type="nucleotide sequence ID" value="NZ_BMIU01000039.1"/>
</dbReference>
<gene>
    <name evidence="3" type="ORF">GCM10011339_44850</name>
</gene>
<organism evidence="3 4">
    <name type="scientific">Echinicola rosea</name>
    <dbReference type="NCBI Taxonomy" id="1807691"/>
    <lineage>
        <taxon>Bacteria</taxon>
        <taxon>Pseudomonadati</taxon>
        <taxon>Bacteroidota</taxon>
        <taxon>Cytophagia</taxon>
        <taxon>Cytophagales</taxon>
        <taxon>Cyclobacteriaceae</taxon>
        <taxon>Echinicola</taxon>
    </lineage>
</organism>
<dbReference type="Pfam" id="PF00665">
    <property type="entry name" value="rve"/>
    <property type="match status" value="1"/>
</dbReference>
<dbReference type="PANTHER" id="PTHR35004">
    <property type="entry name" value="TRANSPOSASE RV3428C-RELATED"/>
    <property type="match status" value="1"/>
</dbReference>
<feature type="domain" description="Integrase catalytic" evidence="2">
    <location>
        <begin position="143"/>
        <end position="330"/>
    </location>
</feature>